<feature type="compositionally biased region" description="Polar residues" evidence="1">
    <location>
        <begin position="9"/>
        <end position="18"/>
    </location>
</feature>
<name>A0ABQ0JX71_9BACT</name>
<accession>A0ABQ0JX71</accession>
<reference evidence="3" key="1">
    <citation type="journal article" date="2015" name="Genome Announc.">
        <title>Draft Genome Sequence of an Anaerobic Ammonium-Oxidizing Bacterium, "Candidatus Brocadia sinica".</title>
        <authorList>
            <person name="Oshiki M."/>
            <person name="Shinyako-Hata K."/>
            <person name="Satoh H."/>
            <person name="Okabe S."/>
        </authorList>
    </citation>
    <scope>NUCLEOTIDE SEQUENCE [LARGE SCALE GENOMIC DNA]</scope>
    <source>
        <strain evidence="3">JPN1</strain>
    </source>
</reference>
<feature type="region of interest" description="Disordered" evidence="1">
    <location>
        <begin position="1"/>
        <end position="26"/>
    </location>
</feature>
<gene>
    <name evidence="2" type="ORF">BROSI_A1857</name>
</gene>
<evidence type="ECO:0000313" key="2">
    <source>
        <dbReference type="EMBL" id="GAN33337.1"/>
    </source>
</evidence>
<proteinExistence type="predicted"/>
<evidence type="ECO:0000256" key="1">
    <source>
        <dbReference type="SAM" id="MobiDB-lite"/>
    </source>
</evidence>
<keyword evidence="3" id="KW-1185">Reference proteome</keyword>
<dbReference type="Proteomes" id="UP000032309">
    <property type="component" value="Unassembled WGS sequence"/>
</dbReference>
<evidence type="ECO:0000313" key="3">
    <source>
        <dbReference type="Proteomes" id="UP000032309"/>
    </source>
</evidence>
<sequence length="96" mass="11554">MKSEEMDGHTNNQQQGGNPLQEPRPETPFFYVHYFLPQSTPSTQRIRKIIKQFLNTCFYNFYNNCFCYFIQSFLITRLSVLRDLCGEWLSFFIQIH</sequence>
<organism evidence="2 3">
    <name type="scientific">Candidatus Brocadia sinica JPN1</name>
    <dbReference type="NCBI Taxonomy" id="1197129"/>
    <lineage>
        <taxon>Bacteria</taxon>
        <taxon>Pseudomonadati</taxon>
        <taxon>Planctomycetota</taxon>
        <taxon>Candidatus Brocadiia</taxon>
        <taxon>Candidatus Brocadiales</taxon>
        <taxon>Candidatus Brocadiaceae</taxon>
        <taxon>Candidatus Brocadia</taxon>
    </lineage>
</organism>
<comment type="caution">
    <text evidence="2">The sequence shown here is derived from an EMBL/GenBank/DDBJ whole genome shotgun (WGS) entry which is preliminary data.</text>
</comment>
<dbReference type="EMBL" id="BAFN01000001">
    <property type="protein sequence ID" value="GAN33337.1"/>
    <property type="molecule type" value="Genomic_DNA"/>
</dbReference>
<protein>
    <submittedName>
        <fullName evidence="2">Cobalamin biosynthesis protein CobN and related Mg-chelatases</fullName>
    </submittedName>
</protein>